<reference evidence="2" key="1">
    <citation type="submission" date="2014-05" db="EMBL/GenBank/DDBJ databases">
        <authorList>
            <person name="Chronopoulou M."/>
        </authorList>
    </citation>
    <scope>NUCLEOTIDE SEQUENCE</scope>
    <source>
        <tissue evidence="2">Whole organism</tissue>
    </source>
</reference>
<proteinExistence type="predicted"/>
<feature type="compositionally biased region" description="Polar residues" evidence="1">
    <location>
        <begin position="1"/>
        <end position="18"/>
    </location>
</feature>
<evidence type="ECO:0000313" key="2">
    <source>
        <dbReference type="EMBL" id="CDW47601.1"/>
    </source>
</evidence>
<feature type="region of interest" description="Disordered" evidence="1">
    <location>
        <begin position="1"/>
        <end position="20"/>
    </location>
</feature>
<dbReference type="AlphaFoldDB" id="A0A0K2VCE2"/>
<organism evidence="2">
    <name type="scientific">Lepeophtheirus salmonis</name>
    <name type="common">Salmon louse</name>
    <name type="synonym">Caligus salmonis</name>
    <dbReference type="NCBI Taxonomy" id="72036"/>
    <lineage>
        <taxon>Eukaryota</taxon>
        <taxon>Metazoa</taxon>
        <taxon>Ecdysozoa</taxon>
        <taxon>Arthropoda</taxon>
        <taxon>Crustacea</taxon>
        <taxon>Multicrustacea</taxon>
        <taxon>Hexanauplia</taxon>
        <taxon>Copepoda</taxon>
        <taxon>Siphonostomatoida</taxon>
        <taxon>Caligidae</taxon>
        <taxon>Lepeophtheirus</taxon>
    </lineage>
</organism>
<sequence>MVPVFNRNTSSHPMSSDARQIPKKQYSAFIRLHNELDNLRFG</sequence>
<dbReference type="EMBL" id="HACA01030240">
    <property type="protein sequence ID" value="CDW47601.1"/>
    <property type="molecule type" value="Transcribed_RNA"/>
</dbReference>
<name>A0A0K2VCE2_LEPSM</name>
<accession>A0A0K2VCE2</accession>
<protein>
    <submittedName>
        <fullName evidence="2">Uncharacterized protein</fullName>
    </submittedName>
</protein>
<evidence type="ECO:0000256" key="1">
    <source>
        <dbReference type="SAM" id="MobiDB-lite"/>
    </source>
</evidence>